<dbReference type="InterPro" id="IPR011006">
    <property type="entry name" value="CheY-like_superfamily"/>
</dbReference>
<evidence type="ECO:0000313" key="5">
    <source>
        <dbReference type="EMBL" id="MDG0811216.1"/>
    </source>
</evidence>
<dbReference type="InterPro" id="IPR001789">
    <property type="entry name" value="Sig_transdc_resp-reg_receiver"/>
</dbReference>
<gene>
    <name evidence="5" type="ORF">OMP40_18990</name>
</gene>
<feature type="compositionally biased region" description="Basic and acidic residues" evidence="3">
    <location>
        <begin position="438"/>
        <end position="448"/>
    </location>
</feature>
<comment type="caution">
    <text evidence="5">The sequence shown here is derived from an EMBL/GenBank/DDBJ whole genome shotgun (WGS) entry which is preliminary data.</text>
</comment>
<dbReference type="Pfam" id="PF17853">
    <property type="entry name" value="GGDEF_2"/>
    <property type="match status" value="1"/>
</dbReference>
<proteinExistence type="predicted"/>
<dbReference type="Proteomes" id="UP001153404">
    <property type="component" value="Unassembled WGS sequence"/>
</dbReference>
<dbReference type="Pfam" id="PF00072">
    <property type="entry name" value="Response_reg"/>
    <property type="match status" value="1"/>
</dbReference>
<dbReference type="EMBL" id="JAPDIA010000007">
    <property type="protein sequence ID" value="MDG0811216.1"/>
    <property type="molecule type" value="Genomic_DNA"/>
</dbReference>
<evidence type="ECO:0000256" key="1">
    <source>
        <dbReference type="ARBA" id="ARBA00022553"/>
    </source>
</evidence>
<dbReference type="SUPFAM" id="SSF52172">
    <property type="entry name" value="CheY-like"/>
    <property type="match status" value="1"/>
</dbReference>
<dbReference type="GO" id="GO:0000160">
    <property type="term" value="P:phosphorelay signal transduction system"/>
    <property type="evidence" value="ECO:0007669"/>
    <property type="project" value="InterPro"/>
</dbReference>
<dbReference type="Gene3D" id="3.40.50.2300">
    <property type="match status" value="1"/>
</dbReference>
<feature type="modified residue" description="4-aspartylphosphate" evidence="2">
    <location>
        <position position="15"/>
    </location>
</feature>
<dbReference type="PANTHER" id="PTHR44591:SF3">
    <property type="entry name" value="RESPONSE REGULATORY DOMAIN-CONTAINING PROTEIN"/>
    <property type="match status" value="1"/>
</dbReference>
<evidence type="ECO:0000256" key="3">
    <source>
        <dbReference type="SAM" id="MobiDB-lite"/>
    </source>
</evidence>
<accession>A0A9X4KVS5</accession>
<organism evidence="5 6">
    <name type="scientific">Cohnella rhizosphaerae</name>
    <dbReference type="NCBI Taxonomy" id="1457232"/>
    <lineage>
        <taxon>Bacteria</taxon>
        <taxon>Bacillati</taxon>
        <taxon>Bacillota</taxon>
        <taxon>Bacilli</taxon>
        <taxon>Bacillales</taxon>
        <taxon>Paenibacillaceae</taxon>
        <taxon>Cohnella</taxon>
    </lineage>
</organism>
<evidence type="ECO:0000259" key="4">
    <source>
        <dbReference type="PROSITE" id="PS50110"/>
    </source>
</evidence>
<dbReference type="InterPro" id="IPR050595">
    <property type="entry name" value="Bact_response_regulator"/>
</dbReference>
<keyword evidence="6" id="KW-1185">Reference proteome</keyword>
<evidence type="ECO:0000313" key="6">
    <source>
        <dbReference type="Proteomes" id="UP001153404"/>
    </source>
</evidence>
<protein>
    <submittedName>
        <fullName evidence="5">Response regulator</fullName>
    </submittedName>
</protein>
<feature type="domain" description="Response regulatory" evidence="4">
    <location>
        <begin position="1"/>
        <end position="80"/>
    </location>
</feature>
<feature type="region of interest" description="Disordered" evidence="3">
    <location>
        <begin position="438"/>
        <end position="467"/>
    </location>
</feature>
<dbReference type="PANTHER" id="PTHR44591">
    <property type="entry name" value="STRESS RESPONSE REGULATOR PROTEIN 1"/>
    <property type="match status" value="1"/>
</dbReference>
<evidence type="ECO:0000256" key="2">
    <source>
        <dbReference type="PROSITE-ProRule" id="PRU00169"/>
    </source>
</evidence>
<keyword evidence="1 2" id="KW-0597">Phosphoprotein</keyword>
<sequence length="528" mass="58326">MELAGRAAPDLLITDIRLLGASGLELAARMREINPRLRIILVTGYEEFEYAKSALDIGVDAFLVKPIMFDELKALLASICQADAAERTRSREERQLKEQLSAFKPVAQEQFFQELIQGLVVGEETIRLRADAFGLFAREGLRRVLIAVIDADPDAALPKEEQIRRARGLLGEAAAAVCGALLEERTTTQRGSLVLILSERETGGFDRDTEACIERLRLEAEKIEGCTVSIGIGPPVPALNQLSRSFRLAQHAVNQRLLGGGERTYSWKTLIQPEDRPDKSIEALVGDFFEVLGAGDSQNSLNLLGEILSGIAGNLEVQGAKLRSLCLQLVTGAYRTAAEIGDAARQLGPESALWERILECGEETEQLQETVDILNGICAFIAERKKKPYAARRAEGARLYERSLQGEPDAAIGGGVGVSQSELSGRPVQNRARRFVHRSADPDSHPEGQGDAPAAAPQAVRSRRRRRVSEHRLFYRRIQTNDRLQPQGISDVSGLFPIRMIVPISALASWQRFFYMPNLKNMKARERK</sequence>
<dbReference type="InterPro" id="IPR041522">
    <property type="entry name" value="CdaR_GGDEF"/>
</dbReference>
<dbReference type="PROSITE" id="PS50110">
    <property type="entry name" value="RESPONSE_REGULATORY"/>
    <property type="match status" value="1"/>
</dbReference>
<dbReference type="AlphaFoldDB" id="A0A9X4KVS5"/>
<reference evidence="5" key="1">
    <citation type="submission" date="2022-10" db="EMBL/GenBank/DDBJ databases">
        <title>Comparative genomic analysis of Cohnella hashimotonis sp. nov., isolated from the International Space Station.</title>
        <authorList>
            <person name="Simpson A."/>
            <person name="Venkateswaran K."/>
        </authorList>
    </citation>
    <scope>NUCLEOTIDE SEQUENCE</scope>
    <source>
        <strain evidence="5">DSM 28161</strain>
    </source>
</reference>
<name>A0A9X4KVS5_9BACL</name>